<proteinExistence type="predicted"/>
<keyword evidence="2" id="KW-1185">Reference proteome</keyword>
<evidence type="ECO:0000313" key="2">
    <source>
        <dbReference type="Proteomes" id="UP001283361"/>
    </source>
</evidence>
<dbReference type="EMBL" id="JAWDGP010003062">
    <property type="protein sequence ID" value="KAK3777744.1"/>
    <property type="molecule type" value="Genomic_DNA"/>
</dbReference>
<sequence length="606" mass="70978">MLICMGMLNLIQTINARFNVFATSEACGSRLFYFFYSDCRVKKERCRKAHDEQIKSGVHECNAIRDHYACLNLWPCWEFFRERISDERKLNQCECFFEKERCYKIRHQQLTSGVSECNASLAFYNCLEVSSCPEEQKERDAADQNRLDCECSLEKERCYEIYTNQSDSGVSWCNLILPYYKCLEVSSCPDEEKERDAAYQMRFDCDCRVKKERCRKAHDEQIKSGVHACNAIRDHYACLNLWPCWEFFRDRISDERKLNQCECFFAKERCYKIRAEQLASGVTGCNASLHYYNCLEVSSCPDEQKERDAADQNRLDCECYVEKKRCYDIRAKQLASGVSWCNANLPYYNCLEDTSCPDKQKERGAANQTRLVCECFREKEQCLYNLKRGKREGLIDCELLPDYQYCLDSSSCPEDQKELDLEESLKKHCDCWIEKKNCDDKRQNQLESGVSACMTNLTYYDCLETSSCPEEQKERDSADQERQNCGRKRCFLEKDRCYDIRAKQLASGVSWCNASLPYYNCLEVSSCPDKQKERDAAEQNRLDCECSQQKEMCLKNLDREKEESVIDCGDLQKYQDCLDASICPEQQKEIDFKDNLTKKCGRKSTI</sequence>
<organism evidence="1 2">
    <name type="scientific">Elysia crispata</name>
    <name type="common">lettuce slug</name>
    <dbReference type="NCBI Taxonomy" id="231223"/>
    <lineage>
        <taxon>Eukaryota</taxon>
        <taxon>Metazoa</taxon>
        <taxon>Spiralia</taxon>
        <taxon>Lophotrochozoa</taxon>
        <taxon>Mollusca</taxon>
        <taxon>Gastropoda</taxon>
        <taxon>Heterobranchia</taxon>
        <taxon>Euthyneura</taxon>
        <taxon>Panpulmonata</taxon>
        <taxon>Sacoglossa</taxon>
        <taxon>Placobranchoidea</taxon>
        <taxon>Plakobranchidae</taxon>
        <taxon>Elysia</taxon>
    </lineage>
</organism>
<accession>A0AAE0ZY01</accession>
<protein>
    <submittedName>
        <fullName evidence="1">Uncharacterized protein</fullName>
    </submittedName>
</protein>
<gene>
    <name evidence="1" type="ORF">RRG08_015417</name>
</gene>
<evidence type="ECO:0000313" key="1">
    <source>
        <dbReference type="EMBL" id="KAK3777744.1"/>
    </source>
</evidence>
<reference evidence="1" key="1">
    <citation type="journal article" date="2023" name="G3 (Bethesda)">
        <title>A reference genome for the long-term kleptoplast-retaining sea slug Elysia crispata morphotype clarki.</title>
        <authorList>
            <person name="Eastman K.E."/>
            <person name="Pendleton A.L."/>
            <person name="Shaikh M.A."/>
            <person name="Suttiyut T."/>
            <person name="Ogas R."/>
            <person name="Tomko P."/>
            <person name="Gavelis G."/>
            <person name="Widhalm J.R."/>
            <person name="Wisecaver J.H."/>
        </authorList>
    </citation>
    <scope>NUCLEOTIDE SEQUENCE</scope>
    <source>
        <strain evidence="1">ECLA1</strain>
    </source>
</reference>
<dbReference type="Proteomes" id="UP001283361">
    <property type="component" value="Unassembled WGS sequence"/>
</dbReference>
<name>A0AAE0ZY01_9GAST</name>
<dbReference type="AlphaFoldDB" id="A0AAE0ZY01"/>
<comment type="caution">
    <text evidence="1">The sequence shown here is derived from an EMBL/GenBank/DDBJ whole genome shotgun (WGS) entry which is preliminary data.</text>
</comment>